<comment type="caution">
    <text evidence="1">The sequence shown here is derived from an EMBL/GenBank/DDBJ whole genome shotgun (WGS) entry which is preliminary data.</text>
</comment>
<sequence length="75" mass="8008">MIEATVTETQLLRADDAFHDAGVQRMSATRENAVHVTLQSLSELLQGRDTALVRLGKLLVSADHVDPAALGALAQ</sequence>
<dbReference type="AlphaFoldDB" id="A0A158ED65"/>
<reference evidence="1" key="1">
    <citation type="submission" date="2016-01" db="EMBL/GenBank/DDBJ databases">
        <authorList>
            <person name="Peeters C."/>
        </authorList>
    </citation>
    <scope>NUCLEOTIDE SEQUENCE</scope>
    <source>
        <strain evidence="1">LMG 29321</strain>
    </source>
</reference>
<accession>A0A158ED65</accession>
<gene>
    <name evidence="1" type="ORF">AWB78_07153</name>
</gene>
<organism evidence="1 2">
    <name type="scientific">Caballeronia calidae</name>
    <dbReference type="NCBI Taxonomy" id="1777139"/>
    <lineage>
        <taxon>Bacteria</taxon>
        <taxon>Pseudomonadati</taxon>
        <taxon>Pseudomonadota</taxon>
        <taxon>Betaproteobacteria</taxon>
        <taxon>Burkholderiales</taxon>
        <taxon>Burkholderiaceae</taxon>
        <taxon>Caballeronia</taxon>
    </lineage>
</organism>
<proteinExistence type="predicted"/>
<protein>
    <submittedName>
        <fullName evidence="1">Uncharacterized protein</fullName>
    </submittedName>
</protein>
<keyword evidence="2" id="KW-1185">Reference proteome</keyword>
<evidence type="ECO:0000313" key="2">
    <source>
        <dbReference type="Proteomes" id="UP000071859"/>
    </source>
</evidence>
<dbReference type="EMBL" id="FCOX02000069">
    <property type="protein sequence ID" value="SAL04831.1"/>
    <property type="molecule type" value="Genomic_DNA"/>
</dbReference>
<name>A0A158ED65_9BURK</name>
<evidence type="ECO:0000313" key="1">
    <source>
        <dbReference type="EMBL" id="SAL04831.1"/>
    </source>
</evidence>
<dbReference type="Proteomes" id="UP000071859">
    <property type="component" value="Unassembled WGS sequence"/>
</dbReference>